<accession>A0A6L5GBL2</accession>
<dbReference type="PANTHER" id="PTHR43053:SF3">
    <property type="entry name" value="ALPHA-GALACTOSIDASE C-RELATED"/>
    <property type="match status" value="1"/>
</dbReference>
<gene>
    <name evidence="3" type="ORF">GFD30_15770</name>
</gene>
<evidence type="ECO:0000313" key="4">
    <source>
        <dbReference type="Proteomes" id="UP000477750"/>
    </source>
</evidence>
<sequence length="692" mass="75280">MAEQFAWGSSRLALRFEWGDDTPVRVAGIVRDGRDHPVHPMPVAEIMTAAHGRSPSSDRLAHTALGALLRHASRTESDFPGGRRLVIRQAADGIEVDTVLEQRDGAPAAIRAHTTVRAVDAPVVLRSVATWTMGFTAPAPGAFDTWRRLHGVSDWLGEGRWAVEPLRGRDFPELASELTFQDPHGCWSVTSDGTWSTEHHLPVGGVESEAAELALVWQIEHNGAWRWEIGEDVEGGYVSLSGPTDADASWTRRLDPGDAFTTVPAAVAAGTDFEDALAALTDHRRAARRPHPDNTAMPVVFNDYMNTLLGDPTTEKLLPLIEAAADIGAEIFCIDAGWYDDSGDWWPTVGEWLPSTTRFPGGLGEVVDAVRDAGMTPGLWLEPEVVGVRSPMAERLPDAAFLQRHGQRLVENQRYHLDLRHPAAIGHLDGVVDRLVADFGVGFFKFDYNINPGPGTDHDAQSVGDGLLEHNRAHLAWLDAVLDRHPGLVIENCSSGALRMDFAMLSRLAMQSTSDQQDFTKFPPIAAAAPLSLLPEQAANWAYPQPGMTDEEAAFCLVTGLLGRFYVSGHLNRMNDRQRALVADAVRVAKTLRGAVATGHPHWPGGIPGWTDPWTALGLRGEHDLVSVWRRGGPASTELAFPHLAGRDVEVAHVFPTGLPEWKTAWNARTGTLTVQAGDADIAARTLRLTAR</sequence>
<dbReference type="RefSeq" id="WP_322633295.1">
    <property type="nucleotide sequence ID" value="NZ_WIAO01000019.1"/>
</dbReference>
<organism evidence="3 4">
    <name type="scientific">Glycomyces albidus</name>
    <dbReference type="NCBI Taxonomy" id="2656774"/>
    <lineage>
        <taxon>Bacteria</taxon>
        <taxon>Bacillati</taxon>
        <taxon>Actinomycetota</taxon>
        <taxon>Actinomycetes</taxon>
        <taxon>Glycomycetales</taxon>
        <taxon>Glycomycetaceae</taxon>
        <taxon>Glycomyces</taxon>
    </lineage>
</organism>
<proteinExistence type="predicted"/>
<dbReference type="CDD" id="cd14791">
    <property type="entry name" value="GH36"/>
    <property type="match status" value="1"/>
</dbReference>
<evidence type="ECO:0000256" key="1">
    <source>
        <dbReference type="ARBA" id="ARBA00022801"/>
    </source>
</evidence>
<keyword evidence="4" id="KW-1185">Reference proteome</keyword>
<dbReference type="GO" id="GO:0004557">
    <property type="term" value="F:alpha-galactosidase activity"/>
    <property type="evidence" value="ECO:0007669"/>
    <property type="project" value="InterPro"/>
</dbReference>
<comment type="caution">
    <text evidence="3">The sequence shown here is derived from an EMBL/GenBank/DDBJ whole genome shotgun (WGS) entry which is preliminary data.</text>
</comment>
<evidence type="ECO:0000313" key="3">
    <source>
        <dbReference type="EMBL" id="MQM27018.1"/>
    </source>
</evidence>
<dbReference type="Gene3D" id="3.20.20.70">
    <property type="entry name" value="Aldolase class I"/>
    <property type="match status" value="1"/>
</dbReference>
<dbReference type="Pfam" id="PF02065">
    <property type="entry name" value="Melibiase"/>
    <property type="match status" value="1"/>
</dbReference>
<dbReference type="InterPro" id="IPR017853">
    <property type="entry name" value="GH"/>
</dbReference>
<dbReference type="PRINTS" id="PR00743">
    <property type="entry name" value="GLHYDRLASE36"/>
</dbReference>
<protein>
    <submittedName>
        <fullName evidence="3">Alpha-galactosidase</fullName>
    </submittedName>
</protein>
<dbReference type="EMBL" id="WIAO01000019">
    <property type="protein sequence ID" value="MQM27018.1"/>
    <property type="molecule type" value="Genomic_DNA"/>
</dbReference>
<name>A0A6L5GBL2_9ACTN</name>
<dbReference type="InterPro" id="IPR038417">
    <property type="entry name" value="Alpga-gal_N_sf"/>
</dbReference>
<dbReference type="GO" id="GO:0016052">
    <property type="term" value="P:carbohydrate catabolic process"/>
    <property type="evidence" value="ECO:0007669"/>
    <property type="project" value="InterPro"/>
</dbReference>
<dbReference type="AlphaFoldDB" id="A0A6L5GBL2"/>
<dbReference type="Gene3D" id="2.70.98.60">
    <property type="entry name" value="alpha-galactosidase from lactobacil brevis"/>
    <property type="match status" value="1"/>
</dbReference>
<dbReference type="PANTHER" id="PTHR43053">
    <property type="entry name" value="GLYCOSIDASE FAMILY 31"/>
    <property type="match status" value="1"/>
</dbReference>
<dbReference type="InterPro" id="IPR050985">
    <property type="entry name" value="Alpha-glycosidase_related"/>
</dbReference>
<dbReference type="SUPFAM" id="SSF51445">
    <property type="entry name" value="(Trans)glycosidases"/>
    <property type="match status" value="1"/>
</dbReference>
<reference evidence="3 4" key="1">
    <citation type="submission" date="2019-10" db="EMBL/GenBank/DDBJ databases">
        <title>Glycomyces albidus sp. nov., a novel actinomycete isolated from rhizosphere soil of wheat (Triticum aestivum L.).</title>
        <authorList>
            <person name="Qian L."/>
        </authorList>
    </citation>
    <scope>NUCLEOTIDE SEQUENCE [LARGE SCALE GENOMIC DNA]</scope>
    <source>
        <strain evidence="3 4">NEAU-7082</strain>
    </source>
</reference>
<evidence type="ECO:0000256" key="2">
    <source>
        <dbReference type="ARBA" id="ARBA00023295"/>
    </source>
</evidence>
<dbReference type="InterPro" id="IPR013785">
    <property type="entry name" value="Aldolase_TIM"/>
</dbReference>
<dbReference type="Proteomes" id="UP000477750">
    <property type="component" value="Unassembled WGS sequence"/>
</dbReference>
<dbReference type="InterPro" id="IPR002252">
    <property type="entry name" value="Glyco_hydro_36"/>
</dbReference>
<keyword evidence="1" id="KW-0378">Hydrolase</keyword>
<keyword evidence="2" id="KW-0326">Glycosidase</keyword>